<dbReference type="AlphaFoldDB" id="B3CFE4"/>
<proteinExistence type="predicted"/>
<dbReference type="STRING" id="471870.BACINT_04324"/>
<gene>
    <name evidence="1" type="ORF">BACINT_04324</name>
</gene>
<evidence type="ECO:0000313" key="1">
    <source>
        <dbReference type="EMBL" id="EDV05179.1"/>
    </source>
</evidence>
<organism evidence="1 2">
    <name type="scientific">Bacteroides intestinalis DSM 17393</name>
    <dbReference type="NCBI Taxonomy" id="471870"/>
    <lineage>
        <taxon>Bacteria</taxon>
        <taxon>Pseudomonadati</taxon>
        <taxon>Bacteroidota</taxon>
        <taxon>Bacteroidia</taxon>
        <taxon>Bacteroidales</taxon>
        <taxon>Bacteroidaceae</taxon>
        <taxon>Bacteroides</taxon>
    </lineage>
</organism>
<name>B3CFE4_9BACE</name>
<accession>B3CFE4</accession>
<comment type="caution">
    <text evidence="1">The sequence shown here is derived from an EMBL/GenBank/DDBJ whole genome shotgun (WGS) entry which is preliminary data.</text>
</comment>
<reference evidence="1 2" key="2">
    <citation type="submission" date="2008-04" db="EMBL/GenBank/DDBJ databases">
        <authorList>
            <person name="Fulton L."/>
            <person name="Clifton S."/>
            <person name="Fulton B."/>
            <person name="Xu J."/>
            <person name="Minx P."/>
            <person name="Pepin K.H."/>
            <person name="Johnson M."/>
            <person name="Thiruvilangam P."/>
            <person name="Bhonagiri V."/>
            <person name="Nash W.E."/>
            <person name="Mardis E.R."/>
            <person name="Wilson R.K."/>
        </authorList>
    </citation>
    <scope>NUCLEOTIDE SEQUENCE [LARGE SCALE GENOMIC DNA]</scope>
    <source>
        <strain evidence="1 2">DSM 17393</strain>
    </source>
</reference>
<reference evidence="1 2" key="1">
    <citation type="submission" date="2008-04" db="EMBL/GenBank/DDBJ databases">
        <title>Draft genome sequence of Bacteroides intestinalis (DSM 17393).</title>
        <authorList>
            <person name="Sudarsanam P."/>
            <person name="Ley R."/>
            <person name="Guruge J."/>
            <person name="Turnbaugh P.J."/>
            <person name="Mahowald M."/>
            <person name="Liep D."/>
            <person name="Gordon J."/>
        </authorList>
    </citation>
    <scope>NUCLEOTIDE SEQUENCE [LARGE SCALE GENOMIC DNA]</scope>
    <source>
        <strain evidence="1 2">DSM 17393</strain>
    </source>
</reference>
<sequence length="46" mass="5338">MQWTDSVVSIIIPHALGTKRILHCPALRRAAHAVCIHMKKKIWEYD</sequence>
<evidence type="ECO:0000313" key="2">
    <source>
        <dbReference type="Proteomes" id="UP000004596"/>
    </source>
</evidence>
<protein>
    <submittedName>
        <fullName evidence="1">Uncharacterized protein</fullName>
    </submittedName>
</protein>
<dbReference type="Proteomes" id="UP000004596">
    <property type="component" value="Unassembled WGS sequence"/>
</dbReference>
<dbReference type="EMBL" id="ABJL02000008">
    <property type="protein sequence ID" value="EDV05179.1"/>
    <property type="molecule type" value="Genomic_DNA"/>
</dbReference>